<dbReference type="PROSITE" id="PS50042">
    <property type="entry name" value="CNMP_BINDING_3"/>
    <property type="match status" value="1"/>
</dbReference>
<evidence type="ECO:0000313" key="2">
    <source>
        <dbReference type="EMBL" id="HJD40754.1"/>
    </source>
</evidence>
<dbReference type="EMBL" id="DWUX01000212">
    <property type="protein sequence ID" value="HJD40754.1"/>
    <property type="molecule type" value="Genomic_DNA"/>
</dbReference>
<dbReference type="SUPFAM" id="SSF51206">
    <property type="entry name" value="cAMP-binding domain-like"/>
    <property type="match status" value="1"/>
</dbReference>
<evidence type="ECO:0000259" key="1">
    <source>
        <dbReference type="PROSITE" id="PS50042"/>
    </source>
</evidence>
<name>A0A9D2RB82_9FIRM</name>
<dbReference type="Gene3D" id="2.60.120.10">
    <property type="entry name" value="Jelly Rolls"/>
    <property type="match status" value="1"/>
</dbReference>
<dbReference type="InterPro" id="IPR000595">
    <property type="entry name" value="cNMP-bd_dom"/>
</dbReference>
<accession>A0A9D2RB82</accession>
<feature type="domain" description="Cyclic nucleotide-binding" evidence="1">
    <location>
        <begin position="12"/>
        <end position="55"/>
    </location>
</feature>
<dbReference type="AlphaFoldDB" id="A0A9D2RB82"/>
<evidence type="ECO:0000313" key="3">
    <source>
        <dbReference type="Proteomes" id="UP000823850"/>
    </source>
</evidence>
<protein>
    <submittedName>
        <fullName evidence="2">Crp/Fnr family transcriptional regulator</fullName>
    </submittedName>
</protein>
<sequence length="196" mass="22885">MSITANDFYQNVFQLKDQNLIQEFSDATQTRYMKKGEYIVRIGEVLNEVCFMEKGITRGYFLDINGKDVTDCFSFRCGSTMMPFSQLELGIPSPMTIEVLEESKFFCVPIATVIELQNNYSEVTMLYNKLLITALNEHWRLKQVLNSYTAVQRYQWFLEEYPGLIDRVSNKYIASFLGMTPVTLSRLRRTLREGKR</sequence>
<reference evidence="2" key="2">
    <citation type="submission" date="2021-04" db="EMBL/GenBank/DDBJ databases">
        <authorList>
            <person name="Gilroy R."/>
        </authorList>
    </citation>
    <scope>NUCLEOTIDE SEQUENCE</scope>
    <source>
        <strain evidence="2">ChiW19-6364</strain>
    </source>
</reference>
<gene>
    <name evidence="2" type="ORF">H9913_12085</name>
</gene>
<dbReference type="CDD" id="cd00038">
    <property type="entry name" value="CAP_ED"/>
    <property type="match status" value="1"/>
</dbReference>
<proteinExistence type="predicted"/>
<reference evidence="2" key="1">
    <citation type="journal article" date="2021" name="PeerJ">
        <title>Extensive microbial diversity within the chicken gut microbiome revealed by metagenomics and culture.</title>
        <authorList>
            <person name="Gilroy R."/>
            <person name="Ravi A."/>
            <person name="Getino M."/>
            <person name="Pursley I."/>
            <person name="Horton D.L."/>
            <person name="Alikhan N.F."/>
            <person name="Baker D."/>
            <person name="Gharbi K."/>
            <person name="Hall N."/>
            <person name="Watson M."/>
            <person name="Adriaenssens E.M."/>
            <person name="Foster-Nyarko E."/>
            <person name="Jarju S."/>
            <person name="Secka A."/>
            <person name="Antonio M."/>
            <person name="Oren A."/>
            <person name="Chaudhuri R.R."/>
            <person name="La Ragione R."/>
            <person name="Hildebrand F."/>
            <person name="Pallen M.J."/>
        </authorList>
    </citation>
    <scope>NUCLEOTIDE SEQUENCE</scope>
    <source>
        <strain evidence="2">ChiW19-6364</strain>
    </source>
</reference>
<dbReference type="Proteomes" id="UP000823850">
    <property type="component" value="Unassembled WGS sequence"/>
</dbReference>
<organism evidence="2 3">
    <name type="scientific">Candidatus Blautia stercoripullorum</name>
    <dbReference type="NCBI Taxonomy" id="2838502"/>
    <lineage>
        <taxon>Bacteria</taxon>
        <taxon>Bacillati</taxon>
        <taxon>Bacillota</taxon>
        <taxon>Clostridia</taxon>
        <taxon>Lachnospirales</taxon>
        <taxon>Lachnospiraceae</taxon>
        <taxon>Blautia</taxon>
    </lineage>
</organism>
<comment type="caution">
    <text evidence="2">The sequence shown here is derived from an EMBL/GenBank/DDBJ whole genome shotgun (WGS) entry which is preliminary data.</text>
</comment>
<dbReference type="InterPro" id="IPR014710">
    <property type="entry name" value="RmlC-like_jellyroll"/>
</dbReference>
<dbReference type="InterPro" id="IPR018490">
    <property type="entry name" value="cNMP-bd_dom_sf"/>
</dbReference>